<dbReference type="AlphaFoldDB" id="A0A2T8IJ64"/>
<dbReference type="InterPro" id="IPR046958">
    <property type="entry name" value="RBK1/2/STUNTED"/>
</dbReference>
<dbReference type="Gramene" id="PVH37720">
    <property type="protein sequence ID" value="PVH37720"/>
    <property type="gene ID" value="PAHAL_5G068100"/>
</dbReference>
<evidence type="ECO:0000259" key="1">
    <source>
        <dbReference type="PROSITE" id="PS50011"/>
    </source>
</evidence>
<proteinExistence type="predicted"/>
<feature type="domain" description="Protein kinase" evidence="1">
    <location>
        <begin position="1"/>
        <end position="216"/>
    </location>
</feature>
<dbReference type="PANTHER" id="PTHR47987">
    <property type="entry name" value="OS08G0249100 PROTEIN"/>
    <property type="match status" value="1"/>
</dbReference>
<reference evidence="2" key="1">
    <citation type="submission" date="2018-04" db="EMBL/GenBank/DDBJ databases">
        <title>WGS assembly of Panicum hallii.</title>
        <authorList>
            <person name="Lovell J."/>
            <person name="Jenkins J."/>
            <person name="Lowry D."/>
            <person name="Mamidi S."/>
            <person name="Sreedasyam A."/>
            <person name="Weng X."/>
            <person name="Barry K."/>
            <person name="Bonette J."/>
            <person name="Campitelli B."/>
            <person name="Daum C."/>
            <person name="Gordon S."/>
            <person name="Gould B."/>
            <person name="Lipzen A."/>
            <person name="Macqueen A."/>
            <person name="Palacio-Mejia J."/>
            <person name="Plott C."/>
            <person name="Shakirov E."/>
            <person name="Shu S."/>
            <person name="Yoshinaga Y."/>
            <person name="Zane M."/>
            <person name="Rokhsar D."/>
            <person name="Grimwood J."/>
            <person name="Schmutz J."/>
            <person name="Juenger T."/>
        </authorList>
    </citation>
    <scope>NUCLEOTIDE SEQUENCE [LARGE SCALE GENOMIC DNA]</scope>
    <source>
        <strain evidence="2">FIL2</strain>
    </source>
</reference>
<gene>
    <name evidence="2" type="ORF">PAHAL_5G068100</name>
</gene>
<accession>A0A2T8IJ64</accession>
<dbReference type="Proteomes" id="UP000243499">
    <property type="component" value="Chromosome 5"/>
</dbReference>
<evidence type="ECO:0000313" key="2">
    <source>
        <dbReference type="EMBL" id="PVH37720.1"/>
    </source>
</evidence>
<dbReference type="EMBL" id="CM008050">
    <property type="protein sequence ID" value="PVH37720.1"/>
    <property type="molecule type" value="Genomic_DNA"/>
</dbReference>
<dbReference type="PROSITE" id="PS50011">
    <property type="entry name" value="PROTEIN_KINASE_DOM"/>
    <property type="match status" value="1"/>
</dbReference>
<organism evidence="2">
    <name type="scientific">Panicum hallii</name>
    <dbReference type="NCBI Taxonomy" id="206008"/>
    <lineage>
        <taxon>Eukaryota</taxon>
        <taxon>Viridiplantae</taxon>
        <taxon>Streptophyta</taxon>
        <taxon>Embryophyta</taxon>
        <taxon>Tracheophyta</taxon>
        <taxon>Spermatophyta</taxon>
        <taxon>Magnoliopsida</taxon>
        <taxon>Liliopsida</taxon>
        <taxon>Poales</taxon>
        <taxon>Poaceae</taxon>
        <taxon>PACMAD clade</taxon>
        <taxon>Panicoideae</taxon>
        <taxon>Panicodae</taxon>
        <taxon>Paniceae</taxon>
        <taxon>Panicinae</taxon>
        <taxon>Panicum</taxon>
        <taxon>Panicum sect. Panicum</taxon>
    </lineage>
</organism>
<protein>
    <recommendedName>
        <fullName evidence="1">Protein kinase domain-containing protein</fullName>
    </recommendedName>
</protein>
<dbReference type="SUPFAM" id="SSF56112">
    <property type="entry name" value="Protein kinase-like (PK-like)"/>
    <property type="match status" value="1"/>
</dbReference>
<dbReference type="GO" id="GO:0004672">
    <property type="term" value="F:protein kinase activity"/>
    <property type="evidence" value="ECO:0007669"/>
    <property type="project" value="InterPro"/>
</dbReference>
<dbReference type="Gene3D" id="1.10.510.10">
    <property type="entry name" value="Transferase(Phosphotransferase) domain 1"/>
    <property type="match status" value="1"/>
</dbReference>
<name>A0A2T8IJ64_9POAL</name>
<dbReference type="Pfam" id="PF00069">
    <property type="entry name" value="Pkinase"/>
    <property type="match status" value="1"/>
</dbReference>
<dbReference type="InterPro" id="IPR000719">
    <property type="entry name" value="Prot_kinase_dom"/>
</dbReference>
<dbReference type="GO" id="GO:0005524">
    <property type="term" value="F:ATP binding"/>
    <property type="evidence" value="ECO:0007669"/>
    <property type="project" value="InterPro"/>
</dbReference>
<sequence>MPISMYCNIGAGDDQASPQGSLALADTDQSASLLEWHKRHAIAIGIAKGLRFLHEECRAGPIIHLDLQPSNVLLTHDFVPMLGDFGFAKCKACNDSTKTMILGQSGYWAPEYAQYGIASVKTDVFAFGILLFQLISGRKVLDEHNGRCTHILQWAEPLIKTLALNELVDDRIKDTYDAYGLYHLARAAYLCVRANPEQRPSMGEVVRLIEVENEHIKRFKKYKK</sequence>
<dbReference type="InterPro" id="IPR011009">
    <property type="entry name" value="Kinase-like_dom_sf"/>
</dbReference>